<organism evidence="3">
    <name type="scientific">Tanacetum cinerariifolium</name>
    <name type="common">Dalmatian daisy</name>
    <name type="synonym">Chrysanthemum cinerariifolium</name>
    <dbReference type="NCBI Taxonomy" id="118510"/>
    <lineage>
        <taxon>Eukaryota</taxon>
        <taxon>Viridiplantae</taxon>
        <taxon>Streptophyta</taxon>
        <taxon>Embryophyta</taxon>
        <taxon>Tracheophyta</taxon>
        <taxon>Spermatophyta</taxon>
        <taxon>Magnoliopsida</taxon>
        <taxon>eudicotyledons</taxon>
        <taxon>Gunneridae</taxon>
        <taxon>Pentapetalae</taxon>
        <taxon>asterids</taxon>
        <taxon>campanulids</taxon>
        <taxon>Asterales</taxon>
        <taxon>Asteraceae</taxon>
        <taxon>Asteroideae</taxon>
        <taxon>Anthemideae</taxon>
        <taxon>Anthemidinae</taxon>
        <taxon>Tanacetum</taxon>
    </lineage>
</organism>
<proteinExistence type="predicted"/>
<accession>A0A699VL24</accession>
<feature type="non-terminal residue" evidence="3">
    <location>
        <position position="165"/>
    </location>
</feature>
<reference evidence="3" key="1">
    <citation type="journal article" date="2019" name="Sci. Rep.">
        <title>Draft genome of Tanacetum cinerariifolium, the natural source of mosquito coil.</title>
        <authorList>
            <person name="Yamashiro T."/>
            <person name="Shiraishi A."/>
            <person name="Satake H."/>
            <person name="Nakayama K."/>
        </authorList>
    </citation>
    <scope>NUCLEOTIDE SEQUENCE</scope>
</reference>
<dbReference type="EMBL" id="BKCJ011464525">
    <property type="protein sequence ID" value="GFD35897.1"/>
    <property type="molecule type" value="Genomic_DNA"/>
</dbReference>
<feature type="compositionally biased region" description="Low complexity" evidence="2">
    <location>
        <begin position="64"/>
        <end position="79"/>
    </location>
</feature>
<evidence type="ECO:0000313" key="3">
    <source>
        <dbReference type="EMBL" id="GFD35897.1"/>
    </source>
</evidence>
<sequence length="165" mass="17434">DLDALRALANAAVTVDSNIPSGGTSHIPAASPSVSTVVPTGTSAIPTGASTVPAGSPNVPTDIPSSAAPASVSSKGKSPMVEEDIPVKARTFNQIEEDRLGEEAAKRLHDEEMAQMERQRAEVQRKRQQAVLDSTMYYNEADWLNIRAQVEANASHSKTLLGDDV</sequence>
<evidence type="ECO:0000256" key="1">
    <source>
        <dbReference type="SAM" id="Coils"/>
    </source>
</evidence>
<feature type="compositionally biased region" description="Polar residues" evidence="2">
    <location>
        <begin position="32"/>
        <end position="50"/>
    </location>
</feature>
<protein>
    <submittedName>
        <fullName evidence="3">JmjC domain-containing protein</fullName>
    </submittedName>
</protein>
<keyword evidence="1" id="KW-0175">Coiled coil</keyword>
<evidence type="ECO:0000256" key="2">
    <source>
        <dbReference type="SAM" id="MobiDB-lite"/>
    </source>
</evidence>
<feature type="coiled-coil region" evidence="1">
    <location>
        <begin position="106"/>
        <end position="133"/>
    </location>
</feature>
<dbReference type="AlphaFoldDB" id="A0A699VL24"/>
<feature type="region of interest" description="Disordered" evidence="2">
    <location>
        <begin position="17"/>
        <end position="84"/>
    </location>
</feature>
<feature type="non-terminal residue" evidence="3">
    <location>
        <position position="1"/>
    </location>
</feature>
<comment type="caution">
    <text evidence="3">The sequence shown here is derived from an EMBL/GenBank/DDBJ whole genome shotgun (WGS) entry which is preliminary data.</text>
</comment>
<name>A0A699VL24_TANCI</name>
<gene>
    <name evidence="3" type="ORF">Tci_907866</name>
</gene>